<dbReference type="OrthoDB" id="9803907at2"/>
<dbReference type="InterPro" id="IPR004101">
    <property type="entry name" value="Mur_ligase_C"/>
</dbReference>
<evidence type="ECO:0000313" key="3">
    <source>
        <dbReference type="EMBL" id="AGI73405.1"/>
    </source>
</evidence>
<dbReference type="HOGENOM" id="CLU_481257_0_0_5"/>
<proteinExistence type="predicted"/>
<gene>
    <name evidence="3" type="ORF">OA238_c34290</name>
</gene>
<accession>M9RUC0</accession>
<dbReference type="GO" id="GO:0016881">
    <property type="term" value="F:acid-amino acid ligase activity"/>
    <property type="evidence" value="ECO:0007669"/>
    <property type="project" value="InterPro"/>
</dbReference>
<dbReference type="SUPFAM" id="SSF53244">
    <property type="entry name" value="MurD-like peptide ligases, peptide-binding domain"/>
    <property type="match status" value="1"/>
</dbReference>
<dbReference type="Proteomes" id="UP000004688">
    <property type="component" value="Chromosome"/>
</dbReference>
<dbReference type="EC" id="6.3.2.-" evidence="3"/>
<dbReference type="PANTHER" id="PTHR23135:SF18">
    <property type="entry name" value="CYANOPHYCIN SYNTHETASE"/>
    <property type="match status" value="1"/>
</dbReference>
<dbReference type="Gene3D" id="3.90.190.20">
    <property type="entry name" value="Mur ligase, C-terminal domain"/>
    <property type="match status" value="1"/>
</dbReference>
<reference evidence="3 4" key="1">
    <citation type="journal article" date="2013" name="PLoS ONE">
        <title>Poles Apart: Arctic and Antarctic Octadecabacter strains Share High Genome Plasticity and a New Type of Xanthorhodopsin.</title>
        <authorList>
            <person name="Vollmers J."/>
            <person name="Voget S."/>
            <person name="Dietrich S."/>
            <person name="Gollnow K."/>
            <person name="Smits M."/>
            <person name="Meyer K."/>
            <person name="Brinkhoff T."/>
            <person name="Simon M."/>
            <person name="Daniel R."/>
        </authorList>
    </citation>
    <scope>NUCLEOTIDE SEQUENCE [LARGE SCALE GENOMIC DNA]</scope>
    <source>
        <strain evidence="3 4">238</strain>
    </source>
</reference>
<dbReference type="InterPro" id="IPR036565">
    <property type="entry name" value="Mur-like_cat_sf"/>
</dbReference>
<organism evidence="3 4">
    <name type="scientific">Octadecabacter arcticus 238</name>
    <dbReference type="NCBI Taxonomy" id="391616"/>
    <lineage>
        <taxon>Bacteria</taxon>
        <taxon>Pseudomonadati</taxon>
        <taxon>Pseudomonadota</taxon>
        <taxon>Alphaproteobacteria</taxon>
        <taxon>Rhodobacterales</taxon>
        <taxon>Roseobacteraceae</taxon>
        <taxon>Octadecabacter</taxon>
    </lineage>
</organism>
<dbReference type="KEGG" id="oar:OA238_c34290"/>
<evidence type="ECO:0000259" key="1">
    <source>
        <dbReference type="Pfam" id="PF02875"/>
    </source>
</evidence>
<dbReference type="STRING" id="391616.OA238_c34290"/>
<dbReference type="eggNOG" id="COG0769">
    <property type="taxonomic scope" value="Bacteria"/>
</dbReference>
<feature type="domain" description="Mur ligase central" evidence="2">
    <location>
        <begin position="183"/>
        <end position="394"/>
    </location>
</feature>
<dbReference type="Gene3D" id="3.40.1190.10">
    <property type="entry name" value="Mur-like, catalytic domain"/>
    <property type="match status" value="1"/>
</dbReference>
<sequence length="577" mass="61127">MKTVTETDLINLRRLTGANFLMTDVGAAAEATIPDENKALVLSIWRNSARELLDGVGWTQSKIAMRAFDGGATLQVSAPTDALHAATALVDASWCVTHEKLGGRPVDVAAITNGLRQKIADEVSPKEVALADHASAHGLTYLGHDDKISLGLGKGSKVYDIADLPDPDAVDWDSLHDVPVGMVTGTNGKSTTVRLTAAIGAAAGKCVGMSTSDWVRVGGEILDEGDYSGPAGARLALRDPRVDLAIIETARGGLMRRGLPVPTADACLLTNVAADHLGTYGIMDVTALADAKFQLSDAIRPGGLLILNADDPELVKRAAQFSGDITWFGLEFDRAILDIWIMGGGRVAFVEDGQMVLARNGIVEPVLAVADFVPALGGAAKFNVYNALGAICLADALELPINAMAKGLAGFTDTPDENPGRGNYVKVGGLNLLIDFAHNPHGVHALSSAIKSIPAKRRLVIAGQAGDRSDKDTCDMIQAIWTFEPDMVVVAELPDLLRGRQLGEMTTVMVDELKRLGSGHDNIITTDTEYSAVVRAMEWARPGDFLALLVHDDRIETMQLLDKLSKAGWQAGDPLPA</sequence>
<keyword evidence="3" id="KW-0436">Ligase</keyword>
<dbReference type="SUPFAM" id="SSF53623">
    <property type="entry name" value="MurD-like peptide ligases, catalytic domain"/>
    <property type="match status" value="1"/>
</dbReference>
<name>M9RUC0_9RHOB</name>
<dbReference type="AlphaFoldDB" id="M9RUC0"/>
<dbReference type="PANTHER" id="PTHR23135">
    <property type="entry name" value="MUR LIGASE FAMILY MEMBER"/>
    <property type="match status" value="1"/>
</dbReference>
<dbReference type="InterPro" id="IPR036615">
    <property type="entry name" value="Mur_ligase_C_dom_sf"/>
</dbReference>
<dbReference type="Pfam" id="PF02875">
    <property type="entry name" value="Mur_ligase_C"/>
    <property type="match status" value="1"/>
</dbReference>
<dbReference type="Pfam" id="PF08245">
    <property type="entry name" value="Mur_ligase_M"/>
    <property type="match status" value="1"/>
</dbReference>
<protein>
    <submittedName>
        <fullName evidence="3">Mur ligase family peptide synthase</fullName>
        <ecNumber evidence="3">6.3.2.-</ecNumber>
    </submittedName>
</protein>
<evidence type="ECO:0000313" key="4">
    <source>
        <dbReference type="Proteomes" id="UP000004688"/>
    </source>
</evidence>
<keyword evidence="4" id="KW-1185">Reference proteome</keyword>
<dbReference type="EMBL" id="CP003742">
    <property type="protein sequence ID" value="AGI73405.1"/>
    <property type="molecule type" value="Genomic_DNA"/>
</dbReference>
<dbReference type="GO" id="GO:0005524">
    <property type="term" value="F:ATP binding"/>
    <property type="evidence" value="ECO:0007669"/>
    <property type="project" value="InterPro"/>
</dbReference>
<evidence type="ECO:0000259" key="2">
    <source>
        <dbReference type="Pfam" id="PF08245"/>
    </source>
</evidence>
<feature type="domain" description="Mur ligase C-terminal" evidence="1">
    <location>
        <begin position="420"/>
        <end position="546"/>
    </location>
</feature>
<dbReference type="InterPro" id="IPR013221">
    <property type="entry name" value="Mur_ligase_cen"/>
</dbReference>